<dbReference type="InterPro" id="IPR012495">
    <property type="entry name" value="TadE-like_dom"/>
</dbReference>
<evidence type="ECO:0000313" key="3">
    <source>
        <dbReference type="Proteomes" id="UP000006443"/>
    </source>
</evidence>
<keyword evidence="3" id="KW-1185">Reference proteome</keyword>
<dbReference type="Pfam" id="PF07811">
    <property type="entry name" value="TadE"/>
    <property type="match status" value="1"/>
</dbReference>
<accession>C0GKL2</accession>
<dbReference type="STRING" id="555088.DealDRAFT_3021"/>
<dbReference type="OrthoDB" id="1683505at2"/>
<dbReference type="Proteomes" id="UP000006443">
    <property type="component" value="Unassembled WGS sequence"/>
</dbReference>
<dbReference type="eggNOG" id="COG4961">
    <property type="taxonomic scope" value="Bacteria"/>
</dbReference>
<protein>
    <submittedName>
        <fullName evidence="2">TadE family protein</fullName>
    </submittedName>
</protein>
<evidence type="ECO:0000259" key="1">
    <source>
        <dbReference type="Pfam" id="PF07811"/>
    </source>
</evidence>
<gene>
    <name evidence="2" type="ORF">DealDRAFT_3021</name>
</gene>
<name>C0GKL2_DETAL</name>
<organism evidence="2 3">
    <name type="scientific">Dethiobacter alkaliphilus AHT 1</name>
    <dbReference type="NCBI Taxonomy" id="555088"/>
    <lineage>
        <taxon>Bacteria</taxon>
        <taxon>Bacillati</taxon>
        <taxon>Bacillota</taxon>
        <taxon>Dethiobacteria</taxon>
        <taxon>Dethiobacterales</taxon>
        <taxon>Dethiobacteraceae</taxon>
        <taxon>Dethiobacter</taxon>
    </lineage>
</organism>
<reference evidence="2 3" key="1">
    <citation type="submission" date="2009-02" db="EMBL/GenBank/DDBJ databases">
        <title>Sequencing of the draft genome and assembly of Dethiobacter alkaliphilus AHT 1.</title>
        <authorList>
            <consortium name="US DOE Joint Genome Institute (JGI-PGF)"/>
            <person name="Lucas S."/>
            <person name="Copeland A."/>
            <person name="Lapidus A."/>
            <person name="Glavina del Rio T."/>
            <person name="Dalin E."/>
            <person name="Tice H."/>
            <person name="Bruce D."/>
            <person name="Goodwin L."/>
            <person name="Pitluck S."/>
            <person name="Larimer F."/>
            <person name="Land M.L."/>
            <person name="Hauser L."/>
            <person name="Muyzer G."/>
        </authorList>
    </citation>
    <scope>NUCLEOTIDE SEQUENCE [LARGE SCALE GENOMIC DNA]</scope>
    <source>
        <strain evidence="2 3">AHT 1</strain>
    </source>
</reference>
<comment type="caution">
    <text evidence="2">The sequence shown here is derived from an EMBL/GenBank/DDBJ whole genome shotgun (WGS) entry which is preliminary data.</text>
</comment>
<feature type="domain" description="TadE-like" evidence="1">
    <location>
        <begin position="13"/>
        <end position="55"/>
    </location>
</feature>
<evidence type="ECO:0000313" key="2">
    <source>
        <dbReference type="EMBL" id="EEG76104.1"/>
    </source>
</evidence>
<dbReference type="AlphaFoldDB" id="C0GKL2"/>
<dbReference type="EMBL" id="ACJM01000025">
    <property type="protein sequence ID" value="EEG76104.1"/>
    <property type="molecule type" value="Genomic_DNA"/>
</dbReference>
<sequence>MKMPGRWLKNEKGQAIVESALVLPIILLLLLGMVEMGRMGNAYLTVTNAARHGARLGAVGGTNAEIAERVQSAATALDPATIVVEIYPEHQRTTGQDIRVTVSYPMSLILPLPTSILEGPVLVSSDTTMRIE</sequence>
<proteinExistence type="predicted"/>